<reference evidence="1 2" key="1">
    <citation type="submission" date="2016-11" db="EMBL/GenBank/DDBJ databases">
        <authorList>
            <person name="Jaros S."/>
            <person name="Januszkiewicz K."/>
            <person name="Wedrychowicz H."/>
        </authorList>
    </citation>
    <scope>NUCLEOTIDE SEQUENCE [LARGE SCALE GENOMIC DNA]</scope>
    <source>
        <strain evidence="1 2">LMG 26898</strain>
    </source>
</reference>
<proteinExistence type="predicted"/>
<dbReference type="AlphaFoldDB" id="A0A1M7PUN9"/>
<name>A0A1M7PUN9_9PSED</name>
<evidence type="ECO:0000313" key="1">
    <source>
        <dbReference type="EMBL" id="SHN21206.1"/>
    </source>
</evidence>
<evidence type="ECO:0000313" key="2">
    <source>
        <dbReference type="Proteomes" id="UP000183983"/>
    </source>
</evidence>
<dbReference type="EMBL" id="FRDA01000013">
    <property type="protein sequence ID" value="SHN21206.1"/>
    <property type="molecule type" value="Genomic_DNA"/>
</dbReference>
<accession>A0A1M7PUN9</accession>
<gene>
    <name evidence="1" type="ORF">SAMN05216593_113159</name>
</gene>
<sequence length="33" mass="3759">MVLKSFSLKPMTASPLKMINRESKLPFALTYKS</sequence>
<dbReference type="Proteomes" id="UP000183983">
    <property type="component" value="Unassembled WGS sequence"/>
</dbReference>
<protein>
    <submittedName>
        <fullName evidence="1">Uncharacterized protein</fullName>
    </submittedName>
</protein>
<organism evidence="1 2">
    <name type="scientific">Pseudomonas asturiensis</name>
    <dbReference type="NCBI Taxonomy" id="1190415"/>
    <lineage>
        <taxon>Bacteria</taxon>
        <taxon>Pseudomonadati</taxon>
        <taxon>Pseudomonadota</taxon>
        <taxon>Gammaproteobacteria</taxon>
        <taxon>Pseudomonadales</taxon>
        <taxon>Pseudomonadaceae</taxon>
        <taxon>Pseudomonas</taxon>
    </lineage>
</organism>